<accession>A0A7W3JDJ0</accession>
<keyword evidence="1" id="KW-0472">Membrane</keyword>
<evidence type="ECO:0000256" key="1">
    <source>
        <dbReference type="SAM" id="Phobius"/>
    </source>
</evidence>
<keyword evidence="1" id="KW-0812">Transmembrane</keyword>
<feature type="transmembrane region" description="Helical" evidence="1">
    <location>
        <begin position="43"/>
        <end position="63"/>
    </location>
</feature>
<evidence type="ECO:0000313" key="3">
    <source>
        <dbReference type="Proteomes" id="UP000540568"/>
    </source>
</evidence>
<proteinExistence type="predicted"/>
<feature type="transmembrane region" description="Helical" evidence="1">
    <location>
        <begin position="17"/>
        <end position="37"/>
    </location>
</feature>
<dbReference type="AlphaFoldDB" id="A0A7W3JDJ0"/>
<organism evidence="2 3">
    <name type="scientific">Promicromonospora sukumoe</name>
    <dbReference type="NCBI Taxonomy" id="88382"/>
    <lineage>
        <taxon>Bacteria</taxon>
        <taxon>Bacillati</taxon>
        <taxon>Actinomycetota</taxon>
        <taxon>Actinomycetes</taxon>
        <taxon>Micrococcales</taxon>
        <taxon>Promicromonosporaceae</taxon>
        <taxon>Promicromonospora</taxon>
    </lineage>
</organism>
<gene>
    <name evidence="2" type="ORF">FHX71_004821</name>
</gene>
<dbReference type="EMBL" id="JACGWV010000002">
    <property type="protein sequence ID" value="MBA8810845.1"/>
    <property type="molecule type" value="Genomic_DNA"/>
</dbReference>
<keyword evidence="3" id="KW-1185">Reference proteome</keyword>
<reference evidence="2 3" key="1">
    <citation type="submission" date="2020-07" db="EMBL/GenBank/DDBJ databases">
        <title>Sequencing the genomes of 1000 actinobacteria strains.</title>
        <authorList>
            <person name="Klenk H.-P."/>
        </authorList>
    </citation>
    <scope>NUCLEOTIDE SEQUENCE [LARGE SCALE GENOMIC DNA]</scope>
    <source>
        <strain evidence="2 3">DSM 44121</strain>
    </source>
</reference>
<feature type="transmembrane region" description="Helical" evidence="1">
    <location>
        <begin position="70"/>
        <end position="95"/>
    </location>
</feature>
<evidence type="ECO:0000313" key="2">
    <source>
        <dbReference type="EMBL" id="MBA8810845.1"/>
    </source>
</evidence>
<protein>
    <submittedName>
        <fullName evidence="2">L-asparaginase II</fullName>
    </submittedName>
</protein>
<sequence length="97" mass="9883">MTTHQETHSRARRGGPYLARGEAVVGLVALVLGMLISQGAAEGVTIVGCLTMAVGAVSSRFGAGRGRMAIAAGLGFALGSVPYWLMTAVVIVTAYGF</sequence>
<dbReference type="Proteomes" id="UP000540568">
    <property type="component" value="Unassembled WGS sequence"/>
</dbReference>
<keyword evidence="1" id="KW-1133">Transmembrane helix</keyword>
<dbReference type="RefSeq" id="WP_182619892.1">
    <property type="nucleotide sequence ID" value="NZ_BAAATF010000017.1"/>
</dbReference>
<name>A0A7W3JDJ0_9MICO</name>
<comment type="caution">
    <text evidence="2">The sequence shown here is derived from an EMBL/GenBank/DDBJ whole genome shotgun (WGS) entry which is preliminary data.</text>
</comment>